<dbReference type="InterPro" id="IPR001251">
    <property type="entry name" value="CRAL-TRIO_dom"/>
</dbReference>
<dbReference type="Gene3D" id="3.40.525.10">
    <property type="entry name" value="CRAL-TRIO lipid binding domain"/>
    <property type="match status" value="1"/>
</dbReference>
<evidence type="ECO:0000313" key="4">
    <source>
        <dbReference type="Proteomes" id="UP000294933"/>
    </source>
</evidence>
<reference evidence="3 4" key="1">
    <citation type="submission" date="2018-06" db="EMBL/GenBank/DDBJ databases">
        <title>A transcriptomic atlas of mushroom development highlights an independent origin of complex multicellularity.</title>
        <authorList>
            <consortium name="DOE Joint Genome Institute"/>
            <person name="Krizsan K."/>
            <person name="Almasi E."/>
            <person name="Merenyi Z."/>
            <person name="Sahu N."/>
            <person name="Viragh M."/>
            <person name="Koszo T."/>
            <person name="Mondo S."/>
            <person name="Kiss B."/>
            <person name="Balint B."/>
            <person name="Kues U."/>
            <person name="Barry K."/>
            <person name="Hegedus J.C."/>
            <person name="Henrissat B."/>
            <person name="Johnson J."/>
            <person name="Lipzen A."/>
            <person name="Ohm R."/>
            <person name="Nagy I."/>
            <person name="Pangilinan J."/>
            <person name="Yan J."/>
            <person name="Xiong Y."/>
            <person name="Grigoriev I.V."/>
            <person name="Hibbett D.S."/>
            <person name="Nagy L.G."/>
        </authorList>
    </citation>
    <scope>NUCLEOTIDE SEQUENCE [LARGE SCALE GENOMIC DNA]</scope>
    <source>
        <strain evidence="3 4">SZMC22713</strain>
    </source>
</reference>
<evidence type="ECO:0000259" key="2">
    <source>
        <dbReference type="Pfam" id="PF00650"/>
    </source>
</evidence>
<dbReference type="EMBL" id="ML170179">
    <property type="protein sequence ID" value="TDL21707.1"/>
    <property type="molecule type" value="Genomic_DNA"/>
</dbReference>
<keyword evidence="1" id="KW-0812">Transmembrane</keyword>
<dbReference type="PANTHER" id="PTHR46590">
    <property type="entry name" value="PHOSPHATIDYLINOSITOL TRANSFER PROTEIN CSR1-RELATED"/>
    <property type="match status" value="1"/>
</dbReference>
<dbReference type="AlphaFoldDB" id="A0A4Y7Q233"/>
<dbReference type="PANTHER" id="PTHR46590:SF4">
    <property type="entry name" value="CRAL-TRIO DOMAIN-CONTAINING PROTEIN"/>
    <property type="match status" value="1"/>
</dbReference>
<keyword evidence="1" id="KW-1133">Transmembrane helix</keyword>
<keyword evidence="4" id="KW-1185">Reference proteome</keyword>
<feature type="domain" description="CRAL-TRIO" evidence="2">
    <location>
        <begin position="11"/>
        <end position="152"/>
    </location>
</feature>
<evidence type="ECO:0000256" key="1">
    <source>
        <dbReference type="SAM" id="Phobius"/>
    </source>
</evidence>
<proteinExistence type="predicted"/>
<dbReference type="Proteomes" id="UP000294933">
    <property type="component" value="Unassembled WGS sequence"/>
</dbReference>
<accession>A0A4Y7Q233</accession>
<dbReference type="VEuPathDB" id="FungiDB:BD410DRAFT_789451"/>
<dbReference type="OrthoDB" id="75724at2759"/>
<dbReference type="InterPro" id="IPR052432">
    <property type="entry name" value="PITP/CRAL-TRIO"/>
</dbReference>
<sequence>MTSRAPLTLQCMPSHIRDSLGHPIAVLRLDEANFEADVIKADIISFLERMRALLRDASTGASSQEVENQNVVLQFVLLVDVDNIPVKVLPIDLISWYIREVQPRFHGMIAAAFVVNHSWTHSGFWSVIKHLLPSSAVSRLIFLSPEEASQILPSSVLTRQLVNNHPRRPISQVVEARPPALPPSPPPTPPAVPLISKIASVSRFSVLNPFFGYPINPPPAESSLERSVPQLRHGRRRKRDLLRALAILFWQKWKTCMSVGSFMMVTYFVIRFYVRDVRRRRMLLAL</sequence>
<gene>
    <name evidence="3" type="ORF">BD410DRAFT_789451</name>
</gene>
<evidence type="ECO:0000313" key="3">
    <source>
        <dbReference type="EMBL" id="TDL21707.1"/>
    </source>
</evidence>
<dbReference type="SUPFAM" id="SSF52087">
    <property type="entry name" value="CRAL/TRIO domain"/>
    <property type="match status" value="1"/>
</dbReference>
<name>A0A4Y7Q233_9AGAM</name>
<organism evidence="3 4">
    <name type="scientific">Rickenella mellea</name>
    <dbReference type="NCBI Taxonomy" id="50990"/>
    <lineage>
        <taxon>Eukaryota</taxon>
        <taxon>Fungi</taxon>
        <taxon>Dikarya</taxon>
        <taxon>Basidiomycota</taxon>
        <taxon>Agaricomycotina</taxon>
        <taxon>Agaricomycetes</taxon>
        <taxon>Hymenochaetales</taxon>
        <taxon>Rickenellaceae</taxon>
        <taxon>Rickenella</taxon>
    </lineage>
</organism>
<dbReference type="InterPro" id="IPR036865">
    <property type="entry name" value="CRAL-TRIO_dom_sf"/>
</dbReference>
<dbReference type="CDD" id="cd00170">
    <property type="entry name" value="SEC14"/>
    <property type="match status" value="1"/>
</dbReference>
<dbReference type="STRING" id="50990.A0A4Y7Q233"/>
<feature type="transmembrane region" description="Helical" evidence="1">
    <location>
        <begin position="257"/>
        <end position="274"/>
    </location>
</feature>
<keyword evidence="1" id="KW-0472">Membrane</keyword>
<dbReference type="Pfam" id="PF00650">
    <property type="entry name" value="CRAL_TRIO"/>
    <property type="match status" value="1"/>
</dbReference>
<protein>
    <recommendedName>
        <fullName evidence="2">CRAL-TRIO domain-containing protein</fullName>
    </recommendedName>
</protein>